<comment type="catalytic activity">
    <reaction evidence="1">
        <text>Hydrolysis of terminal, non-reducing alpha-D-galactose residues in alpha-D-galactosides, including galactose oligosaccharides, galactomannans and galactolipids.</text>
        <dbReference type="EC" id="3.2.1.22"/>
    </reaction>
</comment>
<dbReference type="InterPro" id="IPR017853">
    <property type="entry name" value="GH"/>
</dbReference>
<dbReference type="Gene3D" id="2.60.40.1180">
    <property type="entry name" value="Golgi alpha-mannosidase II"/>
    <property type="match status" value="1"/>
</dbReference>
<dbReference type="PRINTS" id="PR00743">
    <property type="entry name" value="GLHYDRLASE36"/>
</dbReference>
<evidence type="ECO:0000256" key="3">
    <source>
        <dbReference type="ARBA" id="ARBA00022801"/>
    </source>
</evidence>
<dbReference type="InterPro" id="IPR031705">
    <property type="entry name" value="Glyco_hydro_36_C"/>
</dbReference>
<evidence type="ECO:0000256" key="2">
    <source>
        <dbReference type="ARBA" id="ARBA00012755"/>
    </source>
</evidence>
<dbReference type="AlphaFoldDB" id="A0A5J4RXZ5"/>
<protein>
    <recommendedName>
        <fullName evidence="2">alpha-galactosidase</fullName>
        <ecNumber evidence="2">3.2.1.22</ecNumber>
    </recommendedName>
</protein>
<dbReference type="InterPro" id="IPR013780">
    <property type="entry name" value="Glyco_hydro_b"/>
</dbReference>
<dbReference type="Pfam" id="PF02065">
    <property type="entry name" value="Melibiase"/>
    <property type="match status" value="1"/>
</dbReference>
<evidence type="ECO:0000256" key="4">
    <source>
        <dbReference type="ARBA" id="ARBA00023295"/>
    </source>
</evidence>
<proteinExistence type="predicted"/>
<dbReference type="PANTHER" id="PTHR43053:SF3">
    <property type="entry name" value="ALPHA-GALACTOSIDASE C-RELATED"/>
    <property type="match status" value="1"/>
</dbReference>
<dbReference type="InterPro" id="IPR038417">
    <property type="entry name" value="Alpga-gal_N_sf"/>
</dbReference>
<feature type="domain" description="Glycosyl hydrolase family 36 C-terminal" evidence="5">
    <location>
        <begin position="632"/>
        <end position="691"/>
    </location>
</feature>
<dbReference type="InterPro" id="IPR013785">
    <property type="entry name" value="Aldolase_TIM"/>
</dbReference>
<keyword evidence="4 7" id="KW-0326">Glycosidase</keyword>
<comment type="caution">
    <text evidence="7">The sequence shown here is derived from an EMBL/GenBank/DDBJ whole genome shotgun (WGS) entry which is preliminary data.</text>
</comment>
<dbReference type="Gene3D" id="2.70.98.60">
    <property type="entry name" value="alpha-galactosidase from lactobacil brevis"/>
    <property type="match status" value="1"/>
</dbReference>
<dbReference type="InterPro" id="IPR031704">
    <property type="entry name" value="Glyco_hydro_36_N"/>
</dbReference>
<dbReference type="EC" id="3.2.1.22" evidence="2"/>
<dbReference type="GO" id="GO:0016052">
    <property type="term" value="P:carbohydrate catabolic process"/>
    <property type="evidence" value="ECO:0007669"/>
    <property type="project" value="InterPro"/>
</dbReference>
<organism evidence="7">
    <name type="scientific">termite gut metagenome</name>
    <dbReference type="NCBI Taxonomy" id="433724"/>
    <lineage>
        <taxon>unclassified sequences</taxon>
        <taxon>metagenomes</taxon>
        <taxon>organismal metagenomes</taxon>
    </lineage>
</organism>
<feature type="domain" description="Glycosyl hydrolase family 36 N-terminal" evidence="6">
    <location>
        <begin position="46"/>
        <end position="272"/>
    </location>
</feature>
<evidence type="ECO:0000259" key="5">
    <source>
        <dbReference type="Pfam" id="PF16874"/>
    </source>
</evidence>
<dbReference type="FunFam" id="3.20.20.70:FF:000118">
    <property type="entry name" value="Alpha-galactosidase"/>
    <property type="match status" value="1"/>
</dbReference>
<gene>
    <name evidence="7" type="ORF">EZS27_014086</name>
</gene>
<dbReference type="Pfam" id="PF16874">
    <property type="entry name" value="Glyco_hydro_36C"/>
    <property type="match status" value="1"/>
</dbReference>
<evidence type="ECO:0000256" key="1">
    <source>
        <dbReference type="ARBA" id="ARBA00001255"/>
    </source>
</evidence>
<dbReference type="GO" id="GO:0004557">
    <property type="term" value="F:alpha-galactosidase activity"/>
    <property type="evidence" value="ECO:0007669"/>
    <property type="project" value="UniProtKB-EC"/>
</dbReference>
<reference evidence="7" key="1">
    <citation type="submission" date="2019-03" db="EMBL/GenBank/DDBJ databases">
        <title>Single cell metagenomics reveals metabolic interactions within the superorganism composed of flagellate Streblomastix strix and complex community of Bacteroidetes bacteria on its surface.</title>
        <authorList>
            <person name="Treitli S.C."/>
            <person name="Kolisko M."/>
            <person name="Husnik F."/>
            <person name="Keeling P."/>
            <person name="Hampl V."/>
        </authorList>
    </citation>
    <scope>NUCLEOTIDE SEQUENCE</scope>
    <source>
        <strain evidence="7">STM</strain>
    </source>
</reference>
<sequence length="697" mass="80777">MRHLTVFFLLFLLCFTKVQADGKPYVRISTDKTDLIFQIADNGRFYQLYLGAALSDESEFQNLPDHTRTDRWEAYPVSGTEDYFEPAFAIRHNDGNPASVFNYVSHEVKKIDNNVTETIVLLRDKVYPVEVKLYYTAFAKENIIKLHTEIVHQEKNPVVISRYASSMLYLENPSYYLTEFSGDWAKEAQMSTQELKFGKKIIDTKLGSRAAMFAYPFFELGLDAPARENEGDVLMGTISWTGNYRFTFEVDNFGYLRVISGINPYASDYELKPKEVFSTPEFVFTLSHEGTGKGSRNFHDWAINYQLRDGKGDRYTLLNNWENTYFDFDEKKLGELMQEANQLGVDLFLLDDGWFGNKYPRKDDHAGLGDWEVTHSKLPNGIPHLVKKAQEAGVKFGIWIEPEMVNPKSELFEKHPDWVIHLPNREMYFFRNQLVLDLSNPQVQNYVFSIVDNLMIENPDIAFFKWDCNSPITNIYSPYLKNKQSQLYIDYVRGTYNVFSRVKEKYPNMAMMLCSGGGGRCDYEALKYFTEFWCSDNTDPVERLYIQWGFSQFFPAKAMCAHVTSWNKNASLKFRVDVAMMCKLGFDIGLKEMTDNELTFCKEAITNYKRLTPVILNGELYRLVSPYDSNHTSVMQVSKDKNKATLFAFDIYPRYGEKLFSVKLQGLDPNKRYRIKEINLMPGAKSSFKGDNKVYSV</sequence>
<dbReference type="EMBL" id="SNRY01000664">
    <property type="protein sequence ID" value="KAA6337873.1"/>
    <property type="molecule type" value="Genomic_DNA"/>
</dbReference>
<dbReference type="InterPro" id="IPR002252">
    <property type="entry name" value="Glyco_hydro_36"/>
</dbReference>
<dbReference type="CDD" id="cd14791">
    <property type="entry name" value="GH36"/>
    <property type="match status" value="1"/>
</dbReference>
<feature type="non-terminal residue" evidence="7">
    <location>
        <position position="697"/>
    </location>
</feature>
<dbReference type="PANTHER" id="PTHR43053">
    <property type="entry name" value="GLYCOSIDASE FAMILY 31"/>
    <property type="match status" value="1"/>
</dbReference>
<evidence type="ECO:0000259" key="6">
    <source>
        <dbReference type="Pfam" id="PF16875"/>
    </source>
</evidence>
<keyword evidence="3 7" id="KW-0378">Hydrolase</keyword>
<dbReference type="SUPFAM" id="SSF51445">
    <property type="entry name" value="(Trans)glycosidases"/>
    <property type="match status" value="1"/>
</dbReference>
<dbReference type="Gene3D" id="3.20.20.70">
    <property type="entry name" value="Aldolase class I"/>
    <property type="match status" value="1"/>
</dbReference>
<dbReference type="PIRSF" id="PIRSF005536">
    <property type="entry name" value="Agal"/>
    <property type="match status" value="1"/>
</dbReference>
<accession>A0A5J4RXZ5</accession>
<dbReference type="InterPro" id="IPR050985">
    <property type="entry name" value="Alpha-glycosidase_related"/>
</dbReference>
<dbReference type="Pfam" id="PF16875">
    <property type="entry name" value="Glyco_hydro_36N"/>
    <property type="match status" value="1"/>
</dbReference>
<name>A0A5J4RXZ5_9ZZZZ</name>
<evidence type="ECO:0000313" key="7">
    <source>
        <dbReference type="EMBL" id="KAA6337873.1"/>
    </source>
</evidence>